<accession>A0A2A8HL82</accession>
<name>A0A2A8HL82_9BACI</name>
<sequence>MINKIIVTLIQERVADTFGYPVYRLDNAELLNKEVFTELLYEMEYKDHSFFMDDIIVEAAKVGMTAEEVLYTLTEVCNAYKDIIDMLEHAPELHKQKLIDTFYSYINDGLQAETKALLN</sequence>
<dbReference type="AlphaFoldDB" id="A0A2A8HL82"/>
<comment type="caution">
    <text evidence="1">The sequence shown here is derived from an EMBL/GenBank/DDBJ whole genome shotgun (WGS) entry which is preliminary data.</text>
</comment>
<evidence type="ECO:0000313" key="2">
    <source>
        <dbReference type="Proteomes" id="UP000220841"/>
    </source>
</evidence>
<gene>
    <name evidence="1" type="ORF">CN585_04435</name>
</gene>
<organism evidence="1 2">
    <name type="scientific">Bacillus toyonensis</name>
    <dbReference type="NCBI Taxonomy" id="155322"/>
    <lineage>
        <taxon>Bacteria</taxon>
        <taxon>Bacillati</taxon>
        <taxon>Bacillota</taxon>
        <taxon>Bacilli</taxon>
        <taxon>Bacillales</taxon>
        <taxon>Bacillaceae</taxon>
        <taxon>Bacillus</taxon>
        <taxon>Bacillus cereus group</taxon>
    </lineage>
</organism>
<dbReference type="Proteomes" id="UP000220841">
    <property type="component" value="Unassembled WGS sequence"/>
</dbReference>
<evidence type="ECO:0000313" key="1">
    <source>
        <dbReference type="EMBL" id="PEQ09704.1"/>
    </source>
</evidence>
<reference evidence="1 2" key="1">
    <citation type="submission" date="2017-09" db="EMBL/GenBank/DDBJ databases">
        <title>Large-scale bioinformatics analysis of Bacillus genomes uncovers conserved roles of natural products in bacterial physiology.</title>
        <authorList>
            <consortium name="Agbiome Team Llc"/>
            <person name="Bleich R.M."/>
            <person name="Grubbs K.J."/>
            <person name="Santa Maria K.C."/>
            <person name="Allen S.E."/>
            <person name="Farag S."/>
            <person name="Shank E.A."/>
            <person name="Bowers A."/>
        </authorList>
    </citation>
    <scope>NUCLEOTIDE SEQUENCE [LARGE SCALE GENOMIC DNA]</scope>
    <source>
        <strain evidence="1 2">AFS021349</strain>
    </source>
</reference>
<protein>
    <submittedName>
        <fullName evidence="1">Uncharacterized protein</fullName>
    </submittedName>
</protein>
<dbReference type="EMBL" id="NUBY01000012">
    <property type="protein sequence ID" value="PEQ09704.1"/>
    <property type="molecule type" value="Genomic_DNA"/>
</dbReference>
<proteinExistence type="predicted"/>
<dbReference type="RefSeq" id="WP_098225866.1">
    <property type="nucleotide sequence ID" value="NZ_NUBY01000012.1"/>
</dbReference>